<keyword evidence="14 17" id="KW-0131">Cell cycle</keyword>
<dbReference type="GO" id="GO:0051301">
    <property type="term" value="P:cell division"/>
    <property type="evidence" value="ECO:0007669"/>
    <property type="project" value="UniProtKB-KW"/>
</dbReference>
<dbReference type="InterPro" id="IPR011601">
    <property type="entry name" value="MurB_C"/>
</dbReference>
<keyword evidence="10 17" id="KW-0521">NADP</keyword>
<dbReference type="GO" id="GO:0071949">
    <property type="term" value="F:FAD binding"/>
    <property type="evidence" value="ECO:0007669"/>
    <property type="project" value="InterPro"/>
</dbReference>
<dbReference type="NCBIfam" id="NF010480">
    <property type="entry name" value="PRK13905.1"/>
    <property type="match status" value="1"/>
</dbReference>
<proteinExistence type="inferred from homology"/>
<evidence type="ECO:0000256" key="1">
    <source>
        <dbReference type="ARBA" id="ARBA00001974"/>
    </source>
</evidence>
<evidence type="ECO:0000256" key="3">
    <source>
        <dbReference type="ARBA" id="ARBA00004496"/>
    </source>
</evidence>
<comment type="subcellular location">
    <subcellularLocation>
        <location evidence="3 17">Cytoplasm</location>
    </subcellularLocation>
</comment>
<dbReference type="Pfam" id="PF02873">
    <property type="entry name" value="MurB_C"/>
    <property type="match status" value="1"/>
</dbReference>
<dbReference type="InterPro" id="IPR036318">
    <property type="entry name" value="FAD-bd_PCMH-like_sf"/>
</dbReference>
<protein>
    <recommendedName>
        <fullName evidence="17">UDP-N-acetylenolpyruvoylglucosamine reductase</fullName>
        <ecNumber evidence="17">1.3.1.98</ecNumber>
    </recommendedName>
    <alternativeName>
        <fullName evidence="17">UDP-N-acetylmuramate dehydrogenase</fullName>
    </alternativeName>
</protein>
<evidence type="ECO:0000256" key="7">
    <source>
        <dbReference type="ARBA" id="ARBA00022618"/>
    </source>
</evidence>
<dbReference type="InterPro" id="IPR006094">
    <property type="entry name" value="Oxid_FAD_bind_N"/>
</dbReference>
<dbReference type="PANTHER" id="PTHR21071">
    <property type="entry name" value="UDP-N-ACETYLENOLPYRUVOYLGLUCOSAMINE REDUCTASE"/>
    <property type="match status" value="1"/>
</dbReference>
<evidence type="ECO:0000256" key="2">
    <source>
        <dbReference type="ARBA" id="ARBA00003921"/>
    </source>
</evidence>
<reference evidence="19 20" key="1">
    <citation type="journal article" date="2018" name="Elife">
        <title>Discovery and characterization of a prevalent human gut bacterial enzyme sufficient for the inactivation of a family of plant toxins.</title>
        <authorList>
            <person name="Koppel N."/>
            <person name="Bisanz J.E."/>
            <person name="Pandelia M.E."/>
            <person name="Turnbaugh P.J."/>
            <person name="Balskus E.P."/>
        </authorList>
    </citation>
    <scope>NUCLEOTIDE SEQUENCE [LARGE SCALE GENOMIC DNA]</scope>
    <source>
        <strain evidence="19 20">OB21 GAM31</strain>
    </source>
</reference>
<evidence type="ECO:0000256" key="8">
    <source>
        <dbReference type="ARBA" id="ARBA00022630"/>
    </source>
</evidence>
<evidence type="ECO:0000256" key="15">
    <source>
        <dbReference type="ARBA" id="ARBA00023316"/>
    </source>
</evidence>
<evidence type="ECO:0000256" key="6">
    <source>
        <dbReference type="ARBA" id="ARBA00022490"/>
    </source>
</evidence>
<evidence type="ECO:0000256" key="10">
    <source>
        <dbReference type="ARBA" id="ARBA00022857"/>
    </source>
</evidence>
<feature type="domain" description="FAD-binding PCMH-type" evidence="18">
    <location>
        <begin position="32"/>
        <end position="198"/>
    </location>
</feature>
<evidence type="ECO:0000256" key="16">
    <source>
        <dbReference type="ARBA" id="ARBA00048914"/>
    </source>
</evidence>
<evidence type="ECO:0000256" key="17">
    <source>
        <dbReference type="HAMAP-Rule" id="MF_00037"/>
    </source>
</evidence>
<organism evidence="19 20">
    <name type="scientific">Slackia isoflavoniconvertens</name>
    <dbReference type="NCBI Taxonomy" id="572010"/>
    <lineage>
        <taxon>Bacteria</taxon>
        <taxon>Bacillati</taxon>
        <taxon>Actinomycetota</taxon>
        <taxon>Coriobacteriia</taxon>
        <taxon>Eggerthellales</taxon>
        <taxon>Eggerthellaceae</taxon>
        <taxon>Slackia</taxon>
    </lineage>
</organism>
<dbReference type="Proteomes" id="UP000253975">
    <property type="component" value="Unassembled WGS sequence"/>
</dbReference>
<dbReference type="EMBL" id="PPTO01000004">
    <property type="protein sequence ID" value="RDB59862.1"/>
    <property type="molecule type" value="Genomic_DNA"/>
</dbReference>
<evidence type="ECO:0000256" key="12">
    <source>
        <dbReference type="ARBA" id="ARBA00022984"/>
    </source>
</evidence>
<evidence type="ECO:0000256" key="4">
    <source>
        <dbReference type="ARBA" id="ARBA00004752"/>
    </source>
</evidence>
<name>A0A369LL41_9ACTN</name>
<dbReference type="Gene3D" id="3.90.78.10">
    <property type="entry name" value="UDP-N-acetylenolpyruvoylglucosamine reductase, C-terminal domain"/>
    <property type="match status" value="1"/>
</dbReference>
<comment type="caution">
    <text evidence="19">The sequence shown here is derived from an EMBL/GenBank/DDBJ whole genome shotgun (WGS) entry which is preliminary data.</text>
</comment>
<dbReference type="SUPFAM" id="SSF56194">
    <property type="entry name" value="Uridine diphospho-N-Acetylenolpyruvylglucosamine reductase, MurB, C-terminal domain"/>
    <property type="match status" value="1"/>
</dbReference>
<evidence type="ECO:0000256" key="11">
    <source>
        <dbReference type="ARBA" id="ARBA00022960"/>
    </source>
</evidence>
<comment type="similarity">
    <text evidence="5 17">Belongs to the MurB family.</text>
</comment>
<dbReference type="GO" id="GO:0071555">
    <property type="term" value="P:cell wall organization"/>
    <property type="evidence" value="ECO:0007669"/>
    <property type="project" value="UniProtKB-KW"/>
</dbReference>
<comment type="catalytic activity">
    <reaction evidence="16 17">
        <text>UDP-N-acetyl-alpha-D-muramate + NADP(+) = UDP-N-acetyl-3-O-(1-carboxyvinyl)-alpha-D-glucosamine + NADPH + H(+)</text>
        <dbReference type="Rhea" id="RHEA:12248"/>
        <dbReference type="ChEBI" id="CHEBI:15378"/>
        <dbReference type="ChEBI" id="CHEBI:57783"/>
        <dbReference type="ChEBI" id="CHEBI:58349"/>
        <dbReference type="ChEBI" id="CHEBI:68483"/>
        <dbReference type="ChEBI" id="CHEBI:70757"/>
        <dbReference type="EC" id="1.3.1.98"/>
    </reaction>
</comment>
<gene>
    <name evidence="17" type="primary">murB</name>
    <name evidence="19" type="ORF">C1881_03345</name>
</gene>
<accession>A0A369LL41</accession>
<dbReference type="InterPro" id="IPR036635">
    <property type="entry name" value="MurB_C_sf"/>
</dbReference>
<dbReference type="SUPFAM" id="SSF56176">
    <property type="entry name" value="FAD-binding/transporter-associated domain-like"/>
    <property type="match status" value="1"/>
</dbReference>
<feature type="active site" evidence="17">
    <location>
        <position position="177"/>
    </location>
</feature>
<dbReference type="Gene3D" id="3.30.43.10">
    <property type="entry name" value="Uridine Diphospho-n-acetylenolpyruvylglucosamine Reductase, domain 2"/>
    <property type="match status" value="1"/>
</dbReference>
<dbReference type="Pfam" id="PF01565">
    <property type="entry name" value="FAD_binding_4"/>
    <property type="match status" value="1"/>
</dbReference>
<evidence type="ECO:0000256" key="5">
    <source>
        <dbReference type="ARBA" id="ARBA00010485"/>
    </source>
</evidence>
<keyword evidence="12 17" id="KW-0573">Peptidoglycan synthesis</keyword>
<dbReference type="UniPathway" id="UPA00219"/>
<dbReference type="PROSITE" id="PS51387">
    <property type="entry name" value="FAD_PCMH"/>
    <property type="match status" value="1"/>
</dbReference>
<dbReference type="GO" id="GO:0008762">
    <property type="term" value="F:UDP-N-acetylmuramate dehydrogenase activity"/>
    <property type="evidence" value="ECO:0007669"/>
    <property type="project" value="UniProtKB-UniRule"/>
</dbReference>
<feature type="active site" evidence="17">
    <location>
        <position position="297"/>
    </location>
</feature>
<dbReference type="PANTHER" id="PTHR21071:SF4">
    <property type="entry name" value="UDP-N-ACETYLENOLPYRUVOYLGLUCOSAMINE REDUCTASE"/>
    <property type="match status" value="1"/>
</dbReference>
<keyword evidence="11 17" id="KW-0133">Cell shape</keyword>
<keyword evidence="7 17" id="KW-0132">Cell division</keyword>
<evidence type="ECO:0000256" key="14">
    <source>
        <dbReference type="ARBA" id="ARBA00023306"/>
    </source>
</evidence>
<dbReference type="EC" id="1.3.1.98" evidence="17"/>
<keyword evidence="9 17" id="KW-0274">FAD</keyword>
<comment type="function">
    <text evidence="2 17">Cell wall formation.</text>
</comment>
<dbReference type="GO" id="GO:0009252">
    <property type="term" value="P:peptidoglycan biosynthetic process"/>
    <property type="evidence" value="ECO:0007669"/>
    <property type="project" value="UniProtKB-UniRule"/>
</dbReference>
<evidence type="ECO:0000256" key="9">
    <source>
        <dbReference type="ARBA" id="ARBA00022827"/>
    </source>
</evidence>
<dbReference type="AlphaFoldDB" id="A0A369LL41"/>
<keyword evidence="8 17" id="KW-0285">Flavoprotein</keyword>
<sequence>MPSQALLDTFCEIVGTENVSVGEPMAAHVTFRIGGPAAVMVSPQSPEQVAEVVRACAAAEAPMRIIGLGSDLLIADGGLACVVMRLAENLNAVRVEGNRVIAQAGATNLSVAEAACAAGLAGYEFAEGIPGTIGGAAIMNAGAYVGDFSTTAVSLKCVSPEGEIVEVTREQAQWGYRHSMMADAGYVVVEATLELTSDAQAEIQARMDDFHTRRVEKQPLEMPSAGSTFKRPEGYFAGKLIQDAGLRGYKVGGAQVSEKHTGFVINAGGATAADVRQLIADVQARVKEEFGVELEPEVKMWGF</sequence>
<keyword evidence="6 17" id="KW-0963">Cytoplasm</keyword>
<evidence type="ECO:0000256" key="13">
    <source>
        <dbReference type="ARBA" id="ARBA00023002"/>
    </source>
</evidence>
<dbReference type="Gene3D" id="3.30.465.10">
    <property type="match status" value="1"/>
</dbReference>
<dbReference type="InterPro" id="IPR003170">
    <property type="entry name" value="MurB"/>
</dbReference>
<comment type="pathway">
    <text evidence="4 17">Cell wall biogenesis; peptidoglycan biosynthesis.</text>
</comment>
<dbReference type="NCBIfam" id="TIGR00179">
    <property type="entry name" value="murB"/>
    <property type="match status" value="1"/>
</dbReference>
<dbReference type="GO" id="GO:0005829">
    <property type="term" value="C:cytosol"/>
    <property type="evidence" value="ECO:0007669"/>
    <property type="project" value="TreeGrafter"/>
</dbReference>
<dbReference type="GO" id="GO:0008360">
    <property type="term" value="P:regulation of cell shape"/>
    <property type="evidence" value="ECO:0007669"/>
    <property type="project" value="UniProtKB-KW"/>
</dbReference>
<keyword evidence="13 17" id="KW-0560">Oxidoreductase</keyword>
<evidence type="ECO:0000313" key="20">
    <source>
        <dbReference type="Proteomes" id="UP000253975"/>
    </source>
</evidence>
<evidence type="ECO:0000313" key="19">
    <source>
        <dbReference type="EMBL" id="RDB59862.1"/>
    </source>
</evidence>
<comment type="cofactor">
    <cofactor evidence="1 17">
        <name>FAD</name>
        <dbReference type="ChEBI" id="CHEBI:57692"/>
    </cofactor>
</comment>
<evidence type="ECO:0000259" key="18">
    <source>
        <dbReference type="PROSITE" id="PS51387"/>
    </source>
</evidence>
<dbReference type="InterPro" id="IPR016167">
    <property type="entry name" value="FAD-bd_PCMH_sub1"/>
</dbReference>
<feature type="active site" description="Proton donor" evidence="17">
    <location>
        <position position="227"/>
    </location>
</feature>
<keyword evidence="15 17" id="KW-0961">Cell wall biogenesis/degradation</keyword>
<dbReference type="HAMAP" id="MF_00037">
    <property type="entry name" value="MurB"/>
    <property type="match status" value="1"/>
</dbReference>
<dbReference type="InterPro" id="IPR016169">
    <property type="entry name" value="FAD-bd_PCMH_sub2"/>
</dbReference>
<dbReference type="InterPro" id="IPR016166">
    <property type="entry name" value="FAD-bd_PCMH"/>
</dbReference>